<protein>
    <submittedName>
        <fullName evidence="1">Uncharacterized protein</fullName>
    </submittedName>
</protein>
<comment type="caution">
    <text evidence="1">The sequence shown here is derived from an EMBL/GenBank/DDBJ whole genome shotgun (WGS) entry which is preliminary data.</text>
</comment>
<gene>
    <name evidence="1" type="ORF">AWH56_11565</name>
</gene>
<proteinExistence type="predicted"/>
<dbReference type="AlphaFoldDB" id="A0A1S2LT82"/>
<dbReference type="Gene3D" id="1.20.5.340">
    <property type="match status" value="1"/>
</dbReference>
<accession>A0A1S2LT82</accession>
<dbReference type="EMBL" id="LQXD01000107">
    <property type="protein sequence ID" value="OIJ15343.1"/>
    <property type="molecule type" value="Genomic_DNA"/>
</dbReference>
<dbReference type="SUPFAM" id="SSF58100">
    <property type="entry name" value="Bacterial hemolysins"/>
    <property type="match status" value="1"/>
</dbReference>
<reference evidence="1" key="1">
    <citation type="submission" date="2016-10" db="EMBL/GenBank/DDBJ databases">
        <title>Draft genome sequences of four alkaliphilic bacteria belonging to the Anaerobacillus genus.</title>
        <authorList>
            <person name="Bassil N.M."/>
            <person name="Lloyd J.R."/>
        </authorList>
    </citation>
    <scope>NUCLEOTIDE SEQUENCE [LARGE SCALE GENOMIC DNA]</scope>
    <source>
        <strain evidence="1">NB2006</strain>
    </source>
</reference>
<name>A0A1S2LT82_9BACI</name>
<sequence>MNNEKIEDMLTQLIKIVGNMQSDIQGMQSDIQGMQSDIQGMQSDIQGMQSDIQGIKVDIQEIKADARDFKAKSEARHEAVMSQLKTLENDQDFIWEKAVRNERELGNIKRQLS</sequence>
<evidence type="ECO:0000313" key="1">
    <source>
        <dbReference type="EMBL" id="OIJ15343.1"/>
    </source>
</evidence>
<organism evidence="1">
    <name type="scientific">Anaerobacillus isosaccharinicus</name>
    <dbReference type="NCBI Taxonomy" id="1532552"/>
    <lineage>
        <taxon>Bacteria</taxon>
        <taxon>Bacillati</taxon>
        <taxon>Bacillota</taxon>
        <taxon>Bacilli</taxon>
        <taxon>Bacillales</taxon>
        <taxon>Bacillaceae</taxon>
        <taxon>Anaerobacillus</taxon>
    </lineage>
</organism>